<dbReference type="PROSITE" id="PS50213">
    <property type="entry name" value="FAS1"/>
    <property type="match status" value="2"/>
</dbReference>
<evidence type="ECO:0000256" key="1">
    <source>
        <dbReference type="SAM" id="SignalP"/>
    </source>
</evidence>
<dbReference type="SUPFAM" id="SSF82153">
    <property type="entry name" value="FAS1 domain"/>
    <property type="match status" value="2"/>
</dbReference>
<comment type="caution">
    <text evidence="3">The sequence shown here is derived from an EMBL/GenBank/DDBJ whole genome shotgun (WGS) entry which is preliminary data.</text>
</comment>
<name>A0ABR2Z2L9_9CHLO</name>
<dbReference type="PANTHER" id="PTHR10900:SF77">
    <property type="entry name" value="FI19380P1"/>
    <property type="match status" value="1"/>
</dbReference>
<keyword evidence="1" id="KW-0732">Signal</keyword>
<feature type="domain" description="FAS1" evidence="2">
    <location>
        <begin position="560"/>
        <end position="701"/>
    </location>
</feature>
<evidence type="ECO:0000313" key="4">
    <source>
        <dbReference type="Proteomes" id="UP001491310"/>
    </source>
</evidence>
<dbReference type="Proteomes" id="UP001491310">
    <property type="component" value="Unassembled WGS sequence"/>
</dbReference>
<dbReference type="PANTHER" id="PTHR10900">
    <property type="entry name" value="PERIOSTIN-RELATED"/>
    <property type="match status" value="1"/>
</dbReference>
<accession>A0ABR2Z2L9</accession>
<evidence type="ECO:0000259" key="2">
    <source>
        <dbReference type="PROSITE" id="PS50213"/>
    </source>
</evidence>
<feature type="domain" description="FAS1" evidence="2">
    <location>
        <begin position="29"/>
        <end position="172"/>
    </location>
</feature>
<evidence type="ECO:0000313" key="3">
    <source>
        <dbReference type="EMBL" id="KAK9918227.1"/>
    </source>
</evidence>
<dbReference type="InterPro" id="IPR036378">
    <property type="entry name" value="FAS1_dom_sf"/>
</dbReference>
<gene>
    <name evidence="3" type="ORF">WJX75_002403</name>
</gene>
<dbReference type="Gene3D" id="2.30.180.10">
    <property type="entry name" value="FAS1 domain"/>
    <property type="match status" value="2"/>
</dbReference>
<keyword evidence="4" id="KW-1185">Reference proteome</keyword>
<dbReference type="InterPro" id="IPR000782">
    <property type="entry name" value="FAS1_domain"/>
</dbReference>
<reference evidence="3 4" key="1">
    <citation type="journal article" date="2024" name="Nat. Commun.">
        <title>Phylogenomics reveals the evolutionary origins of lichenization in chlorophyte algae.</title>
        <authorList>
            <person name="Puginier C."/>
            <person name="Libourel C."/>
            <person name="Otte J."/>
            <person name="Skaloud P."/>
            <person name="Haon M."/>
            <person name="Grisel S."/>
            <person name="Petersen M."/>
            <person name="Berrin J.G."/>
            <person name="Delaux P.M."/>
            <person name="Dal Grande F."/>
            <person name="Keller J."/>
        </authorList>
    </citation>
    <scope>NUCLEOTIDE SEQUENCE [LARGE SCALE GENOMIC DNA]</scope>
    <source>
        <strain evidence="3 4">SAG 216-7</strain>
    </source>
</reference>
<feature type="signal peptide" evidence="1">
    <location>
        <begin position="1"/>
        <end position="26"/>
    </location>
</feature>
<dbReference type="SMART" id="SM00554">
    <property type="entry name" value="FAS1"/>
    <property type="match status" value="2"/>
</dbReference>
<feature type="chain" id="PRO_5046933166" description="FAS1 domain-containing protein" evidence="1">
    <location>
        <begin position="27"/>
        <end position="739"/>
    </location>
</feature>
<protein>
    <recommendedName>
        <fullName evidence="2">FAS1 domain-containing protein</fullName>
    </recommendedName>
</protein>
<organism evidence="3 4">
    <name type="scientific">Coccomyxa subellipsoidea</name>
    <dbReference type="NCBI Taxonomy" id="248742"/>
    <lineage>
        <taxon>Eukaryota</taxon>
        <taxon>Viridiplantae</taxon>
        <taxon>Chlorophyta</taxon>
        <taxon>core chlorophytes</taxon>
        <taxon>Trebouxiophyceae</taxon>
        <taxon>Trebouxiophyceae incertae sedis</taxon>
        <taxon>Coccomyxaceae</taxon>
        <taxon>Coccomyxa</taxon>
    </lineage>
</organism>
<proteinExistence type="predicted"/>
<dbReference type="Pfam" id="PF02469">
    <property type="entry name" value="Fasciclin"/>
    <property type="match status" value="2"/>
</dbReference>
<dbReference type="InterPro" id="IPR050904">
    <property type="entry name" value="Adhesion/Biosynth-related"/>
</dbReference>
<sequence length="739" mass="75002">MGLERCTRVLWFTGFAILLSGVAVRGQGCVTPYQSAARNAELTYVAKAMEATGLVTAFNSSDLVATIFLPKNIAFENLLTSIGMTMDQALGSAGGAFTPFLGQILEYHVLPNVVLYAENFTNGEVLKTVIPDTLTVNTNPLTITSSADIKANVTFTNFIACKAIEHVLDTVLVPQSVVSAYTSSLNGGIGAPAPLVMATSGADVLPQVVAAAPAGSCWLQEATQVASELQALKDSKLAVLSPPAVLPTPPALPLPVSGAAAPLPAVLTPPPPPAVVLLPKKEALLLGVKDKISSLLFPSPPPAPIAVSGAPITQVPEMPAAGPVTALELPKVDVPLPLPKKKEILPLIQPVVPVYQFQLPDIKAELLALGKDTLSKLGLDQLIAQAPPPPMPVPGAVSGVTPAVAAPQAPPLSVLLPAKKDIPIIDSLKSLLLAQAPPPPATVPTAVSGTPATPATLVPTVVPLKKDEQLLADLAASLEASKKEAAAAPLVIPLNQFQGGTNLPDVESGNTYIPPDGYSSASASAQASASTGTVTAASGPEPQGVIVVGQNSAYNVTTSCSTVPAVAQMVPSMADFLSALQATGLDMALNNNTAMMTVFVPVNAAFDALALQMNQSLGAILAQTDMLKQVLEYHVVPGVSDMAANFTNGEVLQTAAPGETLTVQTSAAGVKVVGGNGVAANVIYPDVQACNAIIHVIDAVLSPAAAAPAPMPAMTAAAAVAPLAAALGPQPMPAAGGRH</sequence>
<dbReference type="EMBL" id="JALJOT010000001">
    <property type="protein sequence ID" value="KAK9918227.1"/>
    <property type="molecule type" value="Genomic_DNA"/>
</dbReference>